<reference evidence="3 4" key="1">
    <citation type="submission" date="2019-07" db="EMBL/GenBank/DDBJ databases">
        <title>Whole genome shotgun sequence of Cellulomonas soli NBRC 109434.</title>
        <authorList>
            <person name="Hosoyama A."/>
            <person name="Uohara A."/>
            <person name="Ohji S."/>
            <person name="Ichikawa N."/>
        </authorList>
    </citation>
    <scope>NUCLEOTIDE SEQUENCE [LARGE SCALE GENOMIC DNA]</scope>
    <source>
        <strain evidence="3 4">NBRC 109434</strain>
    </source>
</reference>
<keyword evidence="1" id="KW-0812">Transmembrane</keyword>
<dbReference type="Pfam" id="PF14373">
    <property type="entry name" value="Imm_superinfect"/>
    <property type="match status" value="1"/>
</dbReference>
<dbReference type="InterPro" id="IPR016410">
    <property type="entry name" value="Phage_imm"/>
</dbReference>
<dbReference type="OrthoDB" id="9814116at2"/>
<keyword evidence="4" id="KW-1185">Reference proteome</keyword>
<sequence length="142" mass="15095">MSDVQPYDQPAYGQSAVPQQPVAWAAPTVLTDRRDPGSGVVVTAWICTVVTFGYMLPWAVAASRGRSNQATIGLLNLLLGWSLVGWIVTLVMACQAHTPVLAVPVAGYAPVAHTVPAGWYPSPAGAGQEYWDGVRWTGHRAP</sequence>
<evidence type="ECO:0000259" key="2">
    <source>
        <dbReference type="Pfam" id="PF10708"/>
    </source>
</evidence>
<feature type="domain" description="DUF2510" evidence="2">
    <location>
        <begin position="117"/>
        <end position="142"/>
    </location>
</feature>
<evidence type="ECO:0000313" key="3">
    <source>
        <dbReference type="EMBL" id="GEP69052.1"/>
    </source>
</evidence>
<name>A0A512PD47_9CELL</name>
<dbReference type="RefSeq" id="WP_146952816.1">
    <property type="nucleotide sequence ID" value="NZ_BAABBJ010000003.1"/>
</dbReference>
<proteinExistence type="predicted"/>
<gene>
    <name evidence="3" type="ORF">CSO01_17670</name>
</gene>
<dbReference type="Proteomes" id="UP000321798">
    <property type="component" value="Unassembled WGS sequence"/>
</dbReference>
<keyword evidence="1" id="KW-1133">Transmembrane helix</keyword>
<keyword evidence="1" id="KW-0472">Membrane</keyword>
<protein>
    <recommendedName>
        <fullName evidence="2">DUF2510 domain-containing protein</fullName>
    </recommendedName>
</protein>
<dbReference type="Pfam" id="PF10708">
    <property type="entry name" value="DUF2510"/>
    <property type="match status" value="1"/>
</dbReference>
<feature type="transmembrane region" description="Helical" evidence="1">
    <location>
        <begin position="72"/>
        <end position="93"/>
    </location>
</feature>
<feature type="transmembrane region" description="Helical" evidence="1">
    <location>
        <begin position="40"/>
        <end position="60"/>
    </location>
</feature>
<dbReference type="AlphaFoldDB" id="A0A512PD47"/>
<comment type="caution">
    <text evidence="3">The sequence shown here is derived from an EMBL/GenBank/DDBJ whole genome shotgun (WGS) entry which is preliminary data.</text>
</comment>
<dbReference type="InterPro" id="IPR018929">
    <property type="entry name" value="DUF2510"/>
</dbReference>
<evidence type="ECO:0000256" key="1">
    <source>
        <dbReference type="SAM" id="Phobius"/>
    </source>
</evidence>
<accession>A0A512PD47</accession>
<evidence type="ECO:0000313" key="4">
    <source>
        <dbReference type="Proteomes" id="UP000321798"/>
    </source>
</evidence>
<organism evidence="3 4">
    <name type="scientific">Cellulomonas soli</name>
    <dbReference type="NCBI Taxonomy" id="931535"/>
    <lineage>
        <taxon>Bacteria</taxon>
        <taxon>Bacillati</taxon>
        <taxon>Actinomycetota</taxon>
        <taxon>Actinomycetes</taxon>
        <taxon>Micrococcales</taxon>
        <taxon>Cellulomonadaceae</taxon>
        <taxon>Cellulomonas</taxon>
    </lineage>
</organism>
<dbReference type="EMBL" id="BKAL01000005">
    <property type="protein sequence ID" value="GEP69052.1"/>
    <property type="molecule type" value="Genomic_DNA"/>
</dbReference>